<evidence type="ECO:0000313" key="4">
    <source>
        <dbReference type="Proteomes" id="UP000244089"/>
    </source>
</evidence>
<comment type="caution">
    <text evidence="3">The sequence shown here is derived from an EMBL/GenBank/DDBJ whole genome shotgun (WGS) entry which is preliminary data.</text>
</comment>
<dbReference type="PANTHER" id="PTHR30405">
    <property type="entry name" value="TRANSPOSASE"/>
    <property type="match status" value="1"/>
</dbReference>
<reference evidence="3 4" key="1">
    <citation type="submission" date="2018-04" db="EMBL/GenBank/DDBJ databases">
        <title>Subsurface microbial communities from deep shales in Ohio and West Virginia, USA.</title>
        <authorList>
            <person name="Wrighton K."/>
        </authorList>
    </citation>
    <scope>NUCLEOTIDE SEQUENCE [LARGE SCALE GENOMIC DNA]</scope>
    <source>
        <strain evidence="3 4">WC1</strain>
    </source>
</reference>
<dbReference type="InterPro" id="IPR051399">
    <property type="entry name" value="RNA-guided_DNA_endo/Transpos"/>
</dbReference>
<dbReference type="InterPro" id="IPR010095">
    <property type="entry name" value="Cas12f1-like_TNB"/>
</dbReference>
<gene>
    <name evidence="3" type="ORF">C8C76_1921</name>
</gene>
<dbReference type="NCBIfam" id="TIGR01766">
    <property type="entry name" value="IS200/IS605 family accessory protein TnpB-like domain"/>
    <property type="match status" value="1"/>
</dbReference>
<dbReference type="EMBL" id="QAXS01000092">
    <property type="protein sequence ID" value="PTV91629.1"/>
    <property type="molecule type" value="Genomic_DNA"/>
</dbReference>
<sequence>ASVKNPQGKEINRQFHNGKQAGFIRKKYRMLRRKLGQSKKVKAIKKINDKEQRWMTDLNHKISRQLINLAVQEQVGTIIMENLENIRNTARSLNRADRNIHSWTFYQLQQFIKYKAELAGIKVEYINPKYTSQSCSRCAKVKKSNRKANLYSCECGNHIHADLNASRNIANKYLEQQPA</sequence>
<dbReference type="OrthoDB" id="4278026at2"/>
<dbReference type="RefSeq" id="WP_146161880.1">
    <property type="nucleotide sequence ID" value="NZ_QAXS01000092.1"/>
</dbReference>
<dbReference type="Proteomes" id="UP000244089">
    <property type="component" value="Unassembled WGS sequence"/>
</dbReference>
<keyword evidence="1" id="KW-0238">DNA-binding</keyword>
<organism evidence="3 4">
    <name type="scientific">Halanaerobium saccharolyticum</name>
    <dbReference type="NCBI Taxonomy" id="43595"/>
    <lineage>
        <taxon>Bacteria</taxon>
        <taxon>Bacillati</taxon>
        <taxon>Bacillota</taxon>
        <taxon>Clostridia</taxon>
        <taxon>Halanaerobiales</taxon>
        <taxon>Halanaerobiaceae</taxon>
        <taxon>Halanaerobium</taxon>
    </lineage>
</organism>
<evidence type="ECO:0000313" key="3">
    <source>
        <dbReference type="EMBL" id="PTV91629.1"/>
    </source>
</evidence>
<evidence type="ECO:0000256" key="1">
    <source>
        <dbReference type="ARBA" id="ARBA00023125"/>
    </source>
</evidence>
<proteinExistence type="predicted"/>
<protein>
    <submittedName>
        <fullName evidence="3">IS605 OrfB family transposase</fullName>
    </submittedName>
</protein>
<evidence type="ECO:0000259" key="2">
    <source>
        <dbReference type="Pfam" id="PF07282"/>
    </source>
</evidence>
<dbReference type="PANTHER" id="PTHR30405:SF11">
    <property type="entry name" value="RNA-GUIDED DNA ENDONUCLEASE RV2885C-RELATED"/>
    <property type="match status" value="1"/>
</dbReference>
<feature type="non-terminal residue" evidence="3">
    <location>
        <position position="1"/>
    </location>
</feature>
<dbReference type="Pfam" id="PF07282">
    <property type="entry name" value="Cas12f1-like_TNB"/>
    <property type="match status" value="1"/>
</dbReference>
<name>A0A2T5REZ8_9FIRM</name>
<dbReference type="GO" id="GO:0003677">
    <property type="term" value="F:DNA binding"/>
    <property type="evidence" value="ECO:0007669"/>
    <property type="project" value="UniProtKB-KW"/>
</dbReference>
<dbReference type="AlphaFoldDB" id="A0A2T5REZ8"/>
<accession>A0A2T5REZ8</accession>
<feature type="domain" description="Cas12f1-like TNB" evidence="2">
    <location>
        <begin position="105"/>
        <end position="169"/>
    </location>
</feature>
<dbReference type="NCBIfam" id="NF040570">
    <property type="entry name" value="guided_TnpB"/>
    <property type="match status" value="1"/>
</dbReference>